<dbReference type="Gramene" id="TVU43887">
    <property type="protein sequence ID" value="TVU43887"/>
    <property type="gene ID" value="EJB05_03307"/>
</dbReference>
<dbReference type="PANTHER" id="PTHR10894">
    <property type="entry name" value="NUCLEOLAR PROTEIN 5 NUCLEOLAR PROTEIN NOP5 NOP58"/>
    <property type="match status" value="1"/>
</dbReference>
<accession>A0A5J9W7F2</accession>
<dbReference type="AlphaFoldDB" id="A0A5J9W7F2"/>
<dbReference type="GO" id="GO:0031428">
    <property type="term" value="C:box C/D methylation guide snoRNP complex"/>
    <property type="evidence" value="ECO:0007669"/>
    <property type="project" value="InterPro"/>
</dbReference>
<keyword evidence="4" id="KW-1185">Reference proteome</keyword>
<sequence>MEESRKRRRCHPPRLSPPPPPRGSLLVDFVKWLRHGGVVLVLFETPSGFALLSFNGIELFRENALENIWADFVMESDAEMIVSLREFQNFEDKANAIKHDTGVSDQLANMIRKHVHPEMKLVVGKLEHKEIIEASLSIYCLFDEVVMEVMWGLKNLMKSLVPEEKLELPKEDRLLMSYGMKIVLDRHGFNVKPEMVNRDIIEMAGALHSCDSCMDHHAAFLRRGHEQLEKVSGMNSQNWDSLKVATALKLICYPEEEVDVTLTPDSREVLSVYEARKLMTDAPLYESKLDKRACLITYKQIRHSHGIRIKALGALRFFVKQAKEACEAEEVVWKPQVDGEPTDMSAV</sequence>
<dbReference type="GO" id="GO:0030515">
    <property type="term" value="F:snoRNA binding"/>
    <property type="evidence" value="ECO:0007669"/>
    <property type="project" value="InterPro"/>
</dbReference>
<dbReference type="Pfam" id="PF08156">
    <property type="entry name" value="NOP5NT"/>
    <property type="match status" value="1"/>
</dbReference>
<name>A0A5J9W7F2_9POAL</name>
<gene>
    <name evidence="2" type="ORF">EJB05_03307</name>
    <name evidence="3" type="ORF">EJB05_03745</name>
</gene>
<dbReference type="PANTHER" id="PTHR10894:SF24">
    <property type="entry name" value="OS02G0511800 PROTEIN"/>
    <property type="match status" value="1"/>
</dbReference>
<comment type="caution">
    <text evidence="2">The sequence shown here is derived from an EMBL/GenBank/DDBJ whole genome shotgun (WGS) entry which is preliminary data.</text>
</comment>
<dbReference type="EMBL" id="RWGY01000004">
    <property type="protein sequence ID" value="TVU44309.1"/>
    <property type="molecule type" value="Genomic_DNA"/>
</dbReference>
<dbReference type="OrthoDB" id="593392at2759"/>
<dbReference type="Proteomes" id="UP000324897">
    <property type="component" value="Chromosome 5"/>
</dbReference>
<dbReference type="EMBL" id="RWGY01000004">
    <property type="protein sequence ID" value="TVU43887.1"/>
    <property type="molecule type" value="Genomic_DNA"/>
</dbReference>
<evidence type="ECO:0000313" key="3">
    <source>
        <dbReference type="EMBL" id="TVU44309.1"/>
    </source>
</evidence>
<organism evidence="2 4">
    <name type="scientific">Eragrostis curvula</name>
    <name type="common">weeping love grass</name>
    <dbReference type="NCBI Taxonomy" id="38414"/>
    <lineage>
        <taxon>Eukaryota</taxon>
        <taxon>Viridiplantae</taxon>
        <taxon>Streptophyta</taxon>
        <taxon>Embryophyta</taxon>
        <taxon>Tracheophyta</taxon>
        <taxon>Spermatophyta</taxon>
        <taxon>Magnoliopsida</taxon>
        <taxon>Liliopsida</taxon>
        <taxon>Poales</taxon>
        <taxon>Poaceae</taxon>
        <taxon>PACMAD clade</taxon>
        <taxon>Chloridoideae</taxon>
        <taxon>Eragrostideae</taxon>
        <taxon>Eragrostidinae</taxon>
        <taxon>Eragrostis</taxon>
    </lineage>
</organism>
<dbReference type="InterPro" id="IPR045056">
    <property type="entry name" value="Nop56/Nop58"/>
</dbReference>
<protein>
    <recommendedName>
        <fullName evidence="1">Nucleolar protein 58/56 N-terminal domain-containing protein</fullName>
    </recommendedName>
</protein>
<evidence type="ECO:0000313" key="4">
    <source>
        <dbReference type="Proteomes" id="UP000324897"/>
    </source>
</evidence>
<dbReference type="GO" id="GO:0032040">
    <property type="term" value="C:small-subunit processome"/>
    <property type="evidence" value="ECO:0007669"/>
    <property type="project" value="InterPro"/>
</dbReference>
<dbReference type="Gramene" id="TVU44309">
    <property type="protein sequence ID" value="TVU44309"/>
    <property type="gene ID" value="EJB05_03745"/>
</dbReference>
<feature type="domain" description="Nucleolar protein 58/56 N-terminal" evidence="1">
    <location>
        <begin position="40"/>
        <end position="104"/>
    </location>
</feature>
<dbReference type="InterPro" id="IPR012974">
    <property type="entry name" value="NOP58/56_N"/>
</dbReference>
<proteinExistence type="predicted"/>
<reference evidence="2 4" key="1">
    <citation type="journal article" date="2019" name="Sci. Rep.">
        <title>A high-quality genome of Eragrostis curvula grass provides insights into Poaceae evolution and supports new strategies to enhance forage quality.</title>
        <authorList>
            <person name="Carballo J."/>
            <person name="Santos B.A.C.M."/>
            <person name="Zappacosta D."/>
            <person name="Garbus I."/>
            <person name="Selva J.P."/>
            <person name="Gallo C.A."/>
            <person name="Diaz A."/>
            <person name="Albertini E."/>
            <person name="Caccamo M."/>
            <person name="Echenique V."/>
        </authorList>
    </citation>
    <scope>NUCLEOTIDE SEQUENCE [LARGE SCALE GENOMIC DNA]</scope>
    <source>
        <strain evidence="4">cv. Victoria</strain>
        <tissue evidence="2">Leaf</tissue>
    </source>
</reference>
<evidence type="ECO:0000313" key="2">
    <source>
        <dbReference type="EMBL" id="TVU43887.1"/>
    </source>
</evidence>
<evidence type="ECO:0000259" key="1">
    <source>
        <dbReference type="Pfam" id="PF08156"/>
    </source>
</evidence>